<dbReference type="AlphaFoldDB" id="A0A183F1W4"/>
<dbReference type="EMBL" id="UZAH01000039">
    <property type="protein sequence ID" value="VDO18450.1"/>
    <property type="molecule type" value="Genomic_DNA"/>
</dbReference>
<dbReference type="WBParaSite" id="HPBE_0000006701-mRNA-1">
    <property type="protein sequence ID" value="HPBE_0000006701-mRNA-1"/>
    <property type="gene ID" value="HPBE_0000006701"/>
</dbReference>
<sequence length="130" mass="14588">MPGSRAACGLYIVVRSLVRTTMYNVHKQPILLHHLTSDKDRVLVDLSGMKPHCSRDMVTIFLSLVSTSRSETFIVYGDYDAVPPVRKVVHMVQHLIVAWGGNGCRTAMYMFSISGRVSQVEREFDKSSEA</sequence>
<name>A0A183F1W4_HELPZ</name>
<keyword evidence="2" id="KW-1185">Reference proteome</keyword>
<organism evidence="2 3">
    <name type="scientific">Heligmosomoides polygyrus</name>
    <name type="common">Parasitic roundworm</name>
    <dbReference type="NCBI Taxonomy" id="6339"/>
    <lineage>
        <taxon>Eukaryota</taxon>
        <taxon>Metazoa</taxon>
        <taxon>Ecdysozoa</taxon>
        <taxon>Nematoda</taxon>
        <taxon>Chromadorea</taxon>
        <taxon>Rhabditida</taxon>
        <taxon>Rhabditina</taxon>
        <taxon>Rhabditomorpha</taxon>
        <taxon>Strongyloidea</taxon>
        <taxon>Heligmosomidae</taxon>
        <taxon>Heligmosomoides</taxon>
    </lineage>
</organism>
<proteinExistence type="predicted"/>
<accession>A0A3P7T9K9</accession>
<protein>
    <submittedName>
        <fullName evidence="3">Kinesin motor domain-containing protein</fullName>
    </submittedName>
</protein>
<evidence type="ECO:0000313" key="1">
    <source>
        <dbReference type="EMBL" id="VDO18450.1"/>
    </source>
</evidence>
<dbReference type="Proteomes" id="UP000050761">
    <property type="component" value="Unassembled WGS sequence"/>
</dbReference>
<reference evidence="3" key="2">
    <citation type="submission" date="2019-09" db="UniProtKB">
        <authorList>
            <consortium name="WormBaseParasite"/>
        </authorList>
    </citation>
    <scope>IDENTIFICATION</scope>
</reference>
<accession>A0A183F1W4</accession>
<evidence type="ECO:0000313" key="3">
    <source>
        <dbReference type="WBParaSite" id="HPBE_0000006701-mRNA-1"/>
    </source>
</evidence>
<gene>
    <name evidence="1" type="ORF">HPBE_LOCUS68</name>
</gene>
<evidence type="ECO:0000313" key="2">
    <source>
        <dbReference type="Proteomes" id="UP000050761"/>
    </source>
</evidence>
<reference evidence="1 2" key="1">
    <citation type="submission" date="2018-11" db="EMBL/GenBank/DDBJ databases">
        <authorList>
            <consortium name="Pathogen Informatics"/>
        </authorList>
    </citation>
    <scope>NUCLEOTIDE SEQUENCE [LARGE SCALE GENOMIC DNA]</scope>
</reference>